<protein>
    <submittedName>
        <fullName evidence="2">Uncharacterized protein</fullName>
    </submittedName>
</protein>
<dbReference type="AlphaFoldDB" id="A0A540WJM8"/>
<feature type="compositionally biased region" description="Polar residues" evidence="1">
    <location>
        <begin position="124"/>
        <end position="134"/>
    </location>
</feature>
<dbReference type="RefSeq" id="WP_141648949.1">
    <property type="nucleotide sequence ID" value="NZ_VIFM01000377.1"/>
</dbReference>
<feature type="compositionally biased region" description="Basic and acidic residues" evidence="1">
    <location>
        <begin position="113"/>
        <end position="123"/>
    </location>
</feature>
<sequence>MLTIRENQLSALGAVSEQRFEADLREHLRRHFPEELRALDDMALAAHVREGMSQAKARSLTSRQGLTWYLEVTAMHGLDFESRPELHWARQMLDDADVTEPHERMRRLHLEATRRKQREERNAQTRQRFSNGGT</sequence>
<name>A0A540WJM8_9BACT</name>
<evidence type="ECO:0000256" key="1">
    <source>
        <dbReference type="SAM" id="MobiDB-lite"/>
    </source>
</evidence>
<organism evidence="2 3">
    <name type="scientific">Myxococcus llanfairpwllgwyngyllgogerychwyrndrobwllllantysiliogogogochensis</name>
    <dbReference type="NCBI Taxonomy" id="2590453"/>
    <lineage>
        <taxon>Bacteria</taxon>
        <taxon>Pseudomonadati</taxon>
        <taxon>Myxococcota</taxon>
        <taxon>Myxococcia</taxon>
        <taxon>Myxococcales</taxon>
        <taxon>Cystobacterineae</taxon>
        <taxon>Myxococcaceae</taxon>
        <taxon>Myxococcus</taxon>
    </lineage>
</organism>
<dbReference type="OrthoDB" id="7066697at2"/>
<proteinExistence type="predicted"/>
<accession>A0A540WJM8</accession>
<dbReference type="EMBL" id="VIFM01000377">
    <property type="protein sequence ID" value="TQF09201.1"/>
    <property type="molecule type" value="Genomic_DNA"/>
</dbReference>
<feature type="region of interest" description="Disordered" evidence="1">
    <location>
        <begin position="113"/>
        <end position="134"/>
    </location>
</feature>
<gene>
    <name evidence="2" type="ORF">FJV41_45845</name>
</gene>
<dbReference type="Proteomes" id="UP000315369">
    <property type="component" value="Unassembled WGS sequence"/>
</dbReference>
<reference evidence="2 3" key="1">
    <citation type="submission" date="2019-06" db="EMBL/GenBank/DDBJ databases">
        <authorList>
            <person name="Livingstone P."/>
            <person name="Whitworth D."/>
        </authorList>
    </citation>
    <scope>NUCLEOTIDE SEQUENCE [LARGE SCALE GENOMIC DNA]</scope>
    <source>
        <strain evidence="2 3">AM401</strain>
    </source>
</reference>
<comment type="caution">
    <text evidence="2">The sequence shown here is derived from an EMBL/GenBank/DDBJ whole genome shotgun (WGS) entry which is preliminary data.</text>
</comment>
<evidence type="ECO:0000313" key="2">
    <source>
        <dbReference type="EMBL" id="TQF09201.1"/>
    </source>
</evidence>
<evidence type="ECO:0000313" key="3">
    <source>
        <dbReference type="Proteomes" id="UP000315369"/>
    </source>
</evidence>
<keyword evidence="3" id="KW-1185">Reference proteome</keyword>